<accession>A0ABQ3XQG0</accession>
<keyword evidence="2" id="KW-0238">DNA-binding</keyword>
<dbReference type="Gene3D" id="1.10.10.10">
    <property type="entry name" value="Winged helix-like DNA-binding domain superfamily/Winged helix DNA-binding domain"/>
    <property type="match status" value="1"/>
</dbReference>
<comment type="caution">
    <text evidence="5">The sequence shown here is derived from an EMBL/GenBank/DDBJ whole genome shotgun (WGS) entry which is preliminary data.</text>
</comment>
<evidence type="ECO:0000256" key="1">
    <source>
        <dbReference type="ARBA" id="ARBA00023015"/>
    </source>
</evidence>
<dbReference type="PANTHER" id="PTHR33204:SF37">
    <property type="entry name" value="HTH-TYPE TRANSCRIPTIONAL REGULATOR YODB"/>
    <property type="match status" value="1"/>
</dbReference>
<dbReference type="Proteomes" id="UP000612282">
    <property type="component" value="Unassembled WGS sequence"/>
</dbReference>
<evidence type="ECO:0000256" key="2">
    <source>
        <dbReference type="ARBA" id="ARBA00023125"/>
    </source>
</evidence>
<evidence type="ECO:0000256" key="3">
    <source>
        <dbReference type="ARBA" id="ARBA00023163"/>
    </source>
</evidence>
<evidence type="ECO:0000259" key="4">
    <source>
        <dbReference type="PROSITE" id="PS51118"/>
    </source>
</evidence>
<dbReference type="SUPFAM" id="SSF46785">
    <property type="entry name" value="Winged helix' DNA-binding domain"/>
    <property type="match status" value="1"/>
</dbReference>
<dbReference type="InterPro" id="IPR036390">
    <property type="entry name" value="WH_DNA-bd_sf"/>
</dbReference>
<dbReference type="PROSITE" id="PS51118">
    <property type="entry name" value="HTH_HXLR"/>
    <property type="match status" value="1"/>
</dbReference>
<keyword evidence="1" id="KW-0805">Transcription regulation</keyword>
<dbReference type="PANTHER" id="PTHR33204">
    <property type="entry name" value="TRANSCRIPTIONAL REGULATOR, MARR FAMILY"/>
    <property type="match status" value="1"/>
</dbReference>
<dbReference type="InterPro" id="IPR002577">
    <property type="entry name" value="HTH_HxlR"/>
</dbReference>
<protein>
    <recommendedName>
        <fullName evidence="4">HTH hxlR-type domain-containing protein</fullName>
    </recommendedName>
</protein>
<gene>
    <name evidence="5" type="ORF">Aco03nite_091520</name>
</gene>
<proteinExistence type="predicted"/>
<keyword evidence="6" id="KW-1185">Reference proteome</keyword>
<name>A0ABQ3XQG0_9ACTN</name>
<reference evidence="5 6" key="1">
    <citation type="submission" date="2021-01" db="EMBL/GenBank/DDBJ databases">
        <title>Whole genome shotgun sequence of Actinoplanes couchii NBRC 106145.</title>
        <authorList>
            <person name="Komaki H."/>
            <person name="Tamura T."/>
        </authorList>
    </citation>
    <scope>NUCLEOTIDE SEQUENCE [LARGE SCALE GENOMIC DNA]</scope>
    <source>
        <strain evidence="5 6">NBRC 106145</strain>
    </source>
</reference>
<organism evidence="5 6">
    <name type="scientific">Actinoplanes couchii</name>
    <dbReference type="NCBI Taxonomy" id="403638"/>
    <lineage>
        <taxon>Bacteria</taxon>
        <taxon>Bacillati</taxon>
        <taxon>Actinomycetota</taxon>
        <taxon>Actinomycetes</taxon>
        <taxon>Micromonosporales</taxon>
        <taxon>Micromonosporaceae</taxon>
        <taxon>Actinoplanes</taxon>
    </lineage>
</organism>
<evidence type="ECO:0000313" key="5">
    <source>
        <dbReference type="EMBL" id="GID60748.1"/>
    </source>
</evidence>
<feature type="domain" description="HTH hxlR-type" evidence="4">
    <location>
        <begin position="1"/>
        <end position="85"/>
    </location>
</feature>
<dbReference type="InterPro" id="IPR036388">
    <property type="entry name" value="WH-like_DNA-bd_sf"/>
</dbReference>
<keyword evidence="3" id="KW-0804">Transcription</keyword>
<evidence type="ECO:0000313" key="6">
    <source>
        <dbReference type="Proteomes" id="UP000612282"/>
    </source>
</evidence>
<dbReference type="Pfam" id="PF01638">
    <property type="entry name" value="HxlR"/>
    <property type="match status" value="1"/>
</dbReference>
<sequence length="95" mass="10572">MAVLSLAAADGELRFAELKRVMAGISPKMLAQTLKALERDGLVARRVEATKPPRVHYRLTGLGMTLVEPLRGLREWAERYIPVVRDNARAFDGTL</sequence>
<dbReference type="EMBL" id="BOMG01000114">
    <property type="protein sequence ID" value="GID60748.1"/>
    <property type="molecule type" value="Genomic_DNA"/>
</dbReference>